<proteinExistence type="predicted"/>
<evidence type="ECO:0000313" key="3">
    <source>
        <dbReference type="Proteomes" id="UP000192775"/>
    </source>
</evidence>
<dbReference type="Gene3D" id="3.30.2310.20">
    <property type="entry name" value="RelE-like"/>
    <property type="match status" value="1"/>
</dbReference>
<sequence length="106" mass="11841">MTARRVVSTRRADEDIVRALEGYLEAEAREAASDLIQALQDARDLLSMHPSLGSARHAAETGILELRSLALRRFPFILFYTDDADAVRIHRVLHSSRDLPAELTGD</sequence>
<dbReference type="Pfam" id="PF05016">
    <property type="entry name" value="ParE_toxin"/>
    <property type="match status" value="1"/>
</dbReference>
<keyword evidence="3" id="KW-1185">Reference proteome</keyword>
<reference evidence="2 3" key="1">
    <citation type="submission" date="2017-04" db="EMBL/GenBank/DDBJ databases">
        <authorList>
            <person name="Afonso C.L."/>
            <person name="Miller P.J."/>
            <person name="Scott M.A."/>
            <person name="Spackman E."/>
            <person name="Goraichik I."/>
            <person name="Dimitrov K.M."/>
            <person name="Suarez D.L."/>
            <person name="Swayne D.E."/>
        </authorList>
    </citation>
    <scope>NUCLEOTIDE SEQUENCE [LARGE SCALE GENOMIC DNA]</scope>
    <source>
        <strain evidence="3">XA(T)</strain>
    </source>
</reference>
<name>A0A1X9LGT6_9MICO</name>
<evidence type="ECO:0008006" key="4">
    <source>
        <dbReference type="Google" id="ProtNLM"/>
    </source>
</evidence>
<dbReference type="InterPro" id="IPR007712">
    <property type="entry name" value="RelE/ParE_toxin"/>
</dbReference>
<keyword evidence="1" id="KW-1277">Toxin-antitoxin system</keyword>
<dbReference type="STRING" id="1619308.B5808_03225"/>
<evidence type="ECO:0000313" key="2">
    <source>
        <dbReference type="EMBL" id="ARJ04347.1"/>
    </source>
</evidence>
<dbReference type="EMBL" id="CP020715">
    <property type="protein sequence ID" value="ARJ04347.1"/>
    <property type="molecule type" value="Genomic_DNA"/>
</dbReference>
<dbReference type="AlphaFoldDB" id="A0A1X9LGT6"/>
<gene>
    <name evidence="2" type="ORF">B5808_03225</name>
</gene>
<dbReference type="Proteomes" id="UP000192775">
    <property type="component" value="Chromosome"/>
</dbReference>
<protein>
    <recommendedName>
        <fullName evidence="4">Plasmid stabilization protein</fullName>
    </recommendedName>
</protein>
<accession>A0A1X9LGT6</accession>
<dbReference type="RefSeq" id="WP_085018371.1">
    <property type="nucleotide sequence ID" value="NZ_BMHD01000001.1"/>
</dbReference>
<dbReference type="InterPro" id="IPR035093">
    <property type="entry name" value="RelE/ParE_toxin_dom_sf"/>
</dbReference>
<evidence type="ECO:0000256" key="1">
    <source>
        <dbReference type="ARBA" id="ARBA00022649"/>
    </source>
</evidence>
<dbReference type="KEGG" id="cphy:B5808_03225"/>
<organism evidence="2 3">
    <name type="scientific">Cnuibacter physcomitrellae</name>
    <dbReference type="NCBI Taxonomy" id="1619308"/>
    <lineage>
        <taxon>Bacteria</taxon>
        <taxon>Bacillati</taxon>
        <taxon>Actinomycetota</taxon>
        <taxon>Actinomycetes</taxon>
        <taxon>Micrococcales</taxon>
        <taxon>Microbacteriaceae</taxon>
        <taxon>Cnuibacter</taxon>
    </lineage>
</organism>